<dbReference type="InterPro" id="IPR001761">
    <property type="entry name" value="Peripla_BP/Lac1_sug-bd_dom"/>
</dbReference>
<sequence length="337" mass="37717">MTNLDKVAQVAGVSRTTVSRYLNRSGYVSQEAARRIEMAISQLGYLPNRIAKSLVMKKTLNIALVVSDISNPITASYAKGVEDEAFERGYNVILCNTGFDLEREQKVVRVLLEKQIDGIIMAPCRKGEDHILEIQKRGIPIVFLTRRVQNVAADYVRFDYVGGSFQIVEYLIQRGHRRIGIFSPPVPPWEGEERIHGYLKALATYGIPFDPSLVIIAEAVEGVAYRKIRELLSLPQPPTAIFTAVNLFAKDIIRFCREHGINIPEDLSLASFEQFPHYDSVILPSLLANEMPAYELGRKAAEALFERIFSGDRGWVPKNIVLKGGIREGNSVRSIVG</sequence>
<evidence type="ECO:0000313" key="7">
    <source>
        <dbReference type="EMBL" id="HGI30375.1"/>
    </source>
</evidence>
<dbReference type="GO" id="GO:0000976">
    <property type="term" value="F:transcription cis-regulatory region binding"/>
    <property type="evidence" value="ECO:0007669"/>
    <property type="project" value="TreeGrafter"/>
</dbReference>
<dbReference type="Pfam" id="PF00356">
    <property type="entry name" value="LacI"/>
    <property type="match status" value="1"/>
</dbReference>
<dbReference type="InterPro" id="IPR000843">
    <property type="entry name" value="HTH_LacI"/>
</dbReference>
<dbReference type="PROSITE" id="PS50932">
    <property type="entry name" value="HTH_LACI_2"/>
    <property type="match status" value="1"/>
</dbReference>
<evidence type="ECO:0000259" key="5">
    <source>
        <dbReference type="PROSITE" id="PS50932"/>
    </source>
</evidence>
<evidence type="ECO:0000256" key="2">
    <source>
        <dbReference type="ARBA" id="ARBA00023015"/>
    </source>
</evidence>
<dbReference type="Gene3D" id="1.10.260.40">
    <property type="entry name" value="lambda repressor-like DNA-binding domains"/>
    <property type="match status" value="1"/>
</dbReference>
<comment type="caution">
    <text evidence="7">The sequence shown here is derived from an EMBL/GenBank/DDBJ whole genome shotgun (WGS) entry which is preliminary data.</text>
</comment>
<feature type="domain" description="HTH cro/C1-type" evidence="6">
    <location>
        <begin position="4"/>
        <end position="46"/>
    </location>
</feature>
<keyword evidence="2" id="KW-0805">Transcription regulation</keyword>
<dbReference type="CDD" id="cd01392">
    <property type="entry name" value="HTH_LacI"/>
    <property type="match status" value="1"/>
</dbReference>
<dbReference type="PROSITE" id="PS50943">
    <property type="entry name" value="HTH_CROC1"/>
    <property type="match status" value="1"/>
</dbReference>
<dbReference type="InterPro" id="IPR028082">
    <property type="entry name" value="Peripla_BP_I"/>
</dbReference>
<dbReference type="GO" id="GO:0003700">
    <property type="term" value="F:DNA-binding transcription factor activity"/>
    <property type="evidence" value="ECO:0007669"/>
    <property type="project" value="TreeGrafter"/>
</dbReference>
<feature type="domain" description="HTH lacI-type" evidence="5">
    <location>
        <begin position="2"/>
        <end position="56"/>
    </location>
</feature>
<dbReference type="Gene3D" id="3.40.50.2300">
    <property type="match status" value="2"/>
</dbReference>
<proteinExistence type="predicted"/>
<dbReference type="PANTHER" id="PTHR30146:SF148">
    <property type="entry name" value="HTH-TYPE TRANSCRIPTIONAL REPRESSOR PURR-RELATED"/>
    <property type="match status" value="1"/>
</dbReference>
<dbReference type="SMART" id="SM00354">
    <property type="entry name" value="HTH_LACI"/>
    <property type="match status" value="1"/>
</dbReference>
<protein>
    <submittedName>
        <fullName evidence="7">LacI family transcriptional regulator</fullName>
    </submittedName>
</protein>
<reference evidence="7" key="1">
    <citation type="journal article" date="2020" name="mSystems">
        <title>Genome- and Community-Level Interaction Insights into Carbon Utilization and Element Cycling Functions of Hydrothermarchaeota in Hydrothermal Sediment.</title>
        <authorList>
            <person name="Zhou Z."/>
            <person name="Liu Y."/>
            <person name="Xu W."/>
            <person name="Pan J."/>
            <person name="Luo Z.H."/>
            <person name="Li M."/>
        </authorList>
    </citation>
    <scope>NUCLEOTIDE SEQUENCE [LARGE SCALE GENOMIC DNA]</scope>
    <source>
        <strain evidence="7">SpSt-747</strain>
    </source>
</reference>
<dbReference type="EMBL" id="DTFV01000054">
    <property type="protein sequence ID" value="HGI30375.1"/>
    <property type="molecule type" value="Genomic_DNA"/>
</dbReference>
<dbReference type="InterPro" id="IPR010982">
    <property type="entry name" value="Lambda_DNA-bd_dom_sf"/>
</dbReference>
<name>A0A7V4DE88_9BACT</name>
<evidence type="ECO:0000259" key="6">
    <source>
        <dbReference type="PROSITE" id="PS50943"/>
    </source>
</evidence>
<evidence type="ECO:0000256" key="4">
    <source>
        <dbReference type="ARBA" id="ARBA00023163"/>
    </source>
</evidence>
<evidence type="ECO:0000256" key="3">
    <source>
        <dbReference type="ARBA" id="ARBA00023125"/>
    </source>
</evidence>
<dbReference type="Pfam" id="PF00532">
    <property type="entry name" value="Peripla_BP_1"/>
    <property type="match status" value="1"/>
</dbReference>
<dbReference type="PANTHER" id="PTHR30146">
    <property type="entry name" value="LACI-RELATED TRANSCRIPTIONAL REPRESSOR"/>
    <property type="match status" value="1"/>
</dbReference>
<gene>
    <name evidence="7" type="ORF">ENV30_03595</name>
</gene>
<dbReference type="InterPro" id="IPR001387">
    <property type="entry name" value="Cro/C1-type_HTH"/>
</dbReference>
<keyword evidence="4" id="KW-0804">Transcription</keyword>
<evidence type="ECO:0000256" key="1">
    <source>
        <dbReference type="ARBA" id="ARBA00022491"/>
    </source>
</evidence>
<dbReference type="SUPFAM" id="SSF47413">
    <property type="entry name" value="lambda repressor-like DNA-binding domains"/>
    <property type="match status" value="1"/>
</dbReference>
<organism evidence="7">
    <name type="scientific">Candidatus Caldatribacterium californiense</name>
    <dbReference type="NCBI Taxonomy" id="1454726"/>
    <lineage>
        <taxon>Bacteria</taxon>
        <taxon>Pseudomonadati</taxon>
        <taxon>Atribacterota</taxon>
        <taxon>Atribacteria</taxon>
        <taxon>Atribacterales</taxon>
        <taxon>Candidatus Caldatribacteriaceae</taxon>
        <taxon>Candidatus Caldatribacterium</taxon>
    </lineage>
</organism>
<dbReference type="SUPFAM" id="SSF53822">
    <property type="entry name" value="Periplasmic binding protein-like I"/>
    <property type="match status" value="1"/>
</dbReference>
<accession>A0A7V4DE88</accession>
<keyword evidence="3" id="KW-0238">DNA-binding</keyword>
<dbReference type="AlphaFoldDB" id="A0A7V4DE88"/>
<keyword evidence="1" id="KW-0678">Repressor</keyword>